<dbReference type="PIRSF" id="PIRSF012509">
    <property type="entry name" value="CamS"/>
    <property type="match status" value="1"/>
</dbReference>
<reference evidence="2 3" key="1">
    <citation type="submission" date="2022-01" db="EMBL/GenBank/DDBJ databases">
        <title>Alkalihalobacillus sp. EGI L200015, a novel bacterium isolated from a salt lake sediment.</title>
        <authorList>
            <person name="Gao L."/>
            <person name="Fang B.-Z."/>
            <person name="Li W.-J."/>
        </authorList>
    </citation>
    <scope>NUCLEOTIDE SEQUENCE [LARGE SCALE GENOMIC DNA]</scope>
    <source>
        <strain evidence="2 3">KCTC 12718</strain>
    </source>
</reference>
<accession>A0ABS9H504</accession>
<dbReference type="Pfam" id="PF07537">
    <property type="entry name" value="CamS"/>
    <property type="match status" value="1"/>
</dbReference>
<dbReference type="CDD" id="cd13440">
    <property type="entry name" value="CamS_repeat_2"/>
    <property type="match status" value="1"/>
</dbReference>
<dbReference type="Proteomes" id="UP001649381">
    <property type="component" value="Unassembled WGS sequence"/>
</dbReference>
<proteinExistence type="predicted"/>
<evidence type="ECO:0000313" key="3">
    <source>
        <dbReference type="Proteomes" id="UP001649381"/>
    </source>
</evidence>
<organism evidence="2 3">
    <name type="scientific">Pseudalkalibacillus berkeleyi</name>
    <dbReference type="NCBI Taxonomy" id="1069813"/>
    <lineage>
        <taxon>Bacteria</taxon>
        <taxon>Bacillati</taxon>
        <taxon>Bacillota</taxon>
        <taxon>Bacilli</taxon>
        <taxon>Bacillales</taxon>
        <taxon>Fictibacillaceae</taxon>
        <taxon>Pseudalkalibacillus</taxon>
    </lineage>
</organism>
<dbReference type="Gene3D" id="3.10.570.10">
    <property type="entry name" value="sex pheromone staph- cam373 precursor domain"/>
    <property type="match status" value="1"/>
</dbReference>
<protein>
    <submittedName>
        <fullName evidence="2">CamS family sex pheromone protein</fullName>
    </submittedName>
</protein>
<dbReference type="InterPro" id="IPR011426">
    <property type="entry name" value="CamS"/>
</dbReference>
<comment type="caution">
    <text evidence="2">The sequence shown here is derived from an EMBL/GenBank/DDBJ whole genome shotgun (WGS) entry which is preliminary data.</text>
</comment>
<evidence type="ECO:0000313" key="2">
    <source>
        <dbReference type="EMBL" id="MCF6139151.1"/>
    </source>
</evidence>
<gene>
    <name evidence="2" type="ORF">L2716_15550</name>
</gene>
<feature type="chain" id="PRO_5045799567" evidence="1">
    <location>
        <begin position="23"/>
        <end position="398"/>
    </location>
</feature>
<dbReference type="RefSeq" id="WP_236337922.1">
    <property type="nucleotide sequence ID" value="NZ_JAKIJS010000002.1"/>
</dbReference>
<sequence length="398" mass="45547">MYKKLFVIFGASLILLSGCLPFDNLKKDPVVEEKDNDNEKAIPLQNINTTDDNYYKSLKNYEPGAARGEISYGVDNRIDVDEMETGLMRLSKDTFAIDDYYFQEGQYLTKDTIRNWLKRSSQKADKAKGGFIQKGLNPGIDEEAYEKGSVDDKKEMLNNDPKILSYVLEQNYLKDSGKDSVELGGISVALAFNSKYYYKVIDEKGRIHPGEKKLDAKDVKKYASKAGQEVVNRLRQHPELQDVPIVIGLFYEEEHGAVVPGNYFGKAVVKPGSTNVNWEDVNEKYYFFPSAKAEEDHREDFNKFVQFEGKIKEYFPNYIGVIGKALYRNDQISKLTIEIPMQFKGKSEVISFTQYVNYLVKQYFPDEVVEVNIKSSLDELESLIVTDPTKDDSIVHIY</sequence>
<keyword evidence="3" id="KW-1185">Reference proteome</keyword>
<keyword evidence="1" id="KW-0732">Signal</keyword>
<dbReference type="CDD" id="cd13441">
    <property type="entry name" value="CamS_repeat_1"/>
    <property type="match status" value="1"/>
</dbReference>
<dbReference type="PROSITE" id="PS51257">
    <property type="entry name" value="PROKAR_LIPOPROTEIN"/>
    <property type="match status" value="1"/>
</dbReference>
<feature type="signal peptide" evidence="1">
    <location>
        <begin position="1"/>
        <end position="22"/>
    </location>
</feature>
<dbReference type="EMBL" id="JAKIJS010000002">
    <property type="protein sequence ID" value="MCF6139151.1"/>
    <property type="molecule type" value="Genomic_DNA"/>
</dbReference>
<evidence type="ECO:0000256" key="1">
    <source>
        <dbReference type="SAM" id="SignalP"/>
    </source>
</evidence>
<name>A0ABS9H504_9BACL</name>